<dbReference type="EMBL" id="CP017554">
    <property type="protein sequence ID" value="AOW01152.1"/>
    <property type="molecule type" value="Genomic_DNA"/>
</dbReference>
<evidence type="ECO:0000313" key="1">
    <source>
        <dbReference type="EMBL" id="AOW01152.1"/>
    </source>
</evidence>
<dbReference type="Proteomes" id="UP000182444">
    <property type="component" value="Chromosome 1B"/>
</dbReference>
<protein>
    <submittedName>
        <fullName evidence="1">Uncharacterized protein</fullName>
    </submittedName>
</protein>
<evidence type="ECO:0000313" key="2">
    <source>
        <dbReference type="EMBL" id="RDW22654.1"/>
    </source>
</evidence>
<evidence type="ECO:0000313" key="4">
    <source>
        <dbReference type="Proteomes" id="UP000256601"/>
    </source>
</evidence>
<reference evidence="2 4" key="2">
    <citation type="submission" date="2018-07" db="EMBL/GenBank/DDBJ databases">
        <title>Draft Genome Assemblies for Five Robust Yarrowia lipolytica Strains Exhibiting High Lipid Production and Pentose Sugar Utilization and Sugar Alcohol Secretion from Undetoxified Lignocellulosic Biomass Hydrolysates.</title>
        <authorList>
            <consortium name="DOE Joint Genome Institute"/>
            <person name="Walker C."/>
            <person name="Ryu S."/>
            <person name="Na H."/>
            <person name="Zane M."/>
            <person name="LaButti K."/>
            <person name="Lipzen A."/>
            <person name="Haridas S."/>
            <person name="Barry K."/>
            <person name="Grigoriev I.V."/>
            <person name="Quarterman J."/>
            <person name="Slininger P."/>
            <person name="Dien B."/>
            <person name="Trinh C.T."/>
        </authorList>
    </citation>
    <scope>NUCLEOTIDE SEQUENCE [LARGE SCALE GENOMIC DNA]</scope>
    <source>
        <strain evidence="2 4">YB392</strain>
    </source>
</reference>
<dbReference type="EMBL" id="KZ859180">
    <property type="protein sequence ID" value="RDW22654.1"/>
    <property type="molecule type" value="Genomic_DNA"/>
</dbReference>
<dbReference type="RefSeq" id="XP_500450.1">
    <property type="nucleotide sequence ID" value="XM_500450.1"/>
</dbReference>
<accession>A0A1H6PRT4</accession>
<dbReference type="Proteomes" id="UP000256601">
    <property type="component" value="Unassembled WGS sequence"/>
</dbReference>
<dbReference type="AlphaFoldDB" id="A0A1H6PRT4"/>
<organism evidence="1 3">
    <name type="scientific">Yarrowia lipolytica</name>
    <name type="common">Candida lipolytica</name>
    <dbReference type="NCBI Taxonomy" id="4952"/>
    <lineage>
        <taxon>Eukaryota</taxon>
        <taxon>Fungi</taxon>
        <taxon>Dikarya</taxon>
        <taxon>Ascomycota</taxon>
        <taxon>Saccharomycotina</taxon>
        <taxon>Dipodascomycetes</taxon>
        <taxon>Dipodascales</taxon>
        <taxon>Dipodascales incertae sedis</taxon>
        <taxon>Yarrowia</taxon>
    </lineage>
</organism>
<name>A0A1H6PRT4_YARLL</name>
<dbReference type="KEGG" id="yli:2906873"/>
<sequence>MLQIRRYSTFNSAKSMAASVAKLFDRRPELSPEETSQILVESMEGTFDNYMKGREKHLKLDSSFGEAPNGLKHPQHVSSMSHSDVAQLLRSATSETQVFVTLEEIPKLSLKVINAALSNPAVHRIEPIGALVKNYGPARHNVVGVGYDVLSWKWLLDHGKHEQAQNLVESKVSLSWIPSLMQLPRYYPAVANLWAKAVITCLTPDEIHSIVADKLASPMATSHERGVQLAVTLWIQAVKDKNPISEQIIDSFLFTSGGADKRALPQSTLAMFFQMQQDFDIKHTTAAVKIFMGEGAKRQFCLESFFEYAIEMRDQHPERASAINTILQRQLVDPHPDLVLSKLSSNNILQSFRSKDLKKNGKKDRFTSRNLLNHV</sequence>
<reference evidence="1 3" key="1">
    <citation type="journal article" date="2016" name="PLoS ONE">
        <title>Sequence Assembly of Yarrowia lipolytica Strain W29/CLIB89 Shows Transposable Element Diversity.</title>
        <authorList>
            <person name="Magnan C."/>
            <person name="Yu J."/>
            <person name="Chang I."/>
            <person name="Jahn E."/>
            <person name="Kanomata Y."/>
            <person name="Wu J."/>
            <person name="Zeller M."/>
            <person name="Oakes M."/>
            <person name="Baldi P."/>
            <person name="Sandmeyer S."/>
        </authorList>
    </citation>
    <scope>NUCLEOTIDE SEQUENCE [LARGE SCALE GENOMIC DNA]</scope>
    <source>
        <strain evidence="1">CLIB89</strain>
        <strain evidence="3">CLIB89(W29)</strain>
    </source>
</reference>
<evidence type="ECO:0000313" key="3">
    <source>
        <dbReference type="Proteomes" id="UP000182444"/>
    </source>
</evidence>
<proteinExistence type="predicted"/>
<dbReference type="GeneID" id="2906873"/>
<dbReference type="VEuPathDB" id="FungiDB:YALI0_B03102g"/>
<dbReference type="VEuPathDB" id="FungiDB:YALI1_B04559g"/>
<dbReference type="OrthoDB" id="4081972at2759"/>
<gene>
    <name evidence="2" type="ORF">B0I71DRAFT_137224</name>
    <name evidence="1" type="ORF">YALI1_B04559g</name>
</gene>